<dbReference type="NCBIfam" id="TIGR03071">
    <property type="entry name" value="couple_hipA"/>
    <property type="match status" value="1"/>
</dbReference>
<dbReference type="EMBL" id="QQYZ01000007">
    <property type="protein sequence ID" value="RSY85986.1"/>
    <property type="molecule type" value="Genomic_DNA"/>
</dbReference>
<dbReference type="PANTHER" id="PTHR37419:SF1">
    <property type="entry name" value="SERINE_THREONINE-PROTEIN KINASE TOXIN HIPA"/>
    <property type="match status" value="1"/>
</dbReference>
<organism evidence="6 7">
    <name type="scientific">Sphingomonas koreensis</name>
    <dbReference type="NCBI Taxonomy" id="93064"/>
    <lineage>
        <taxon>Bacteria</taxon>
        <taxon>Pseudomonadati</taxon>
        <taxon>Pseudomonadota</taxon>
        <taxon>Alphaproteobacteria</taxon>
        <taxon>Sphingomonadales</taxon>
        <taxon>Sphingomonadaceae</taxon>
        <taxon>Sphingomonas</taxon>
    </lineage>
</organism>
<dbReference type="InterPro" id="IPR052028">
    <property type="entry name" value="HipA_Ser/Thr_kinase"/>
</dbReference>
<evidence type="ECO:0000313" key="6">
    <source>
        <dbReference type="EMBL" id="RSY85986.1"/>
    </source>
</evidence>
<keyword evidence="2" id="KW-0808">Transferase</keyword>
<dbReference type="GO" id="GO:0004674">
    <property type="term" value="F:protein serine/threonine kinase activity"/>
    <property type="evidence" value="ECO:0007669"/>
    <property type="project" value="TreeGrafter"/>
</dbReference>
<dbReference type="Pfam" id="PF13657">
    <property type="entry name" value="Couple_hipA"/>
    <property type="match status" value="1"/>
</dbReference>
<dbReference type="RefSeq" id="WP_126004376.1">
    <property type="nucleotide sequence ID" value="NZ_QQYZ01000007.1"/>
</dbReference>
<dbReference type="Proteomes" id="UP000287746">
    <property type="component" value="Unassembled WGS sequence"/>
</dbReference>
<evidence type="ECO:0000256" key="2">
    <source>
        <dbReference type="ARBA" id="ARBA00022679"/>
    </source>
</evidence>
<keyword evidence="3" id="KW-0418">Kinase</keyword>
<reference evidence="6 7" key="1">
    <citation type="submission" date="2018-07" db="EMBL/GenBank/DDBJ databases">
        <title>Genomic and Epidemiologic Investigation of an Indolent Hospital Outbreak.</title>
        <authorList>
            <person name="Johnson R.C."/>
            <person name="Deming C."/>
            <person name="Conlan S."/>
            <person name="Zellmer C.J."/>
            <person name="Michelin A.V."/>
            <person name="Lee-Lin S."/>
            <person name="Thomas P.J."/>
            <person name="Park M."/>
            <person name="Weingarten R.A."/>
            <person name="Less J."/>
            <person name="Dekker J.P."/>
            <person name="Frank K.M."/>
            <person name="Musser K.A."/>
            <person name="Mcquiston J.R."/>
            <person name="Henderson D.K."/>
            <person name="Lau A.F."/>
            <person name="Palmore T.N."/>
            <person name="Segre J.A."/>
        </authorList>
    </citation>
    <scope>NUCLEOTIDE SEQUENCE [LARGE SCALE GENOMIC DNA]</scope>
    <source>
        <strain evidence="6 7">SK-CDC1_0717</strain>
    </source>
</reference>
<evidence type="ECO:0000259" key="4">
    <source>
        <dbReference type="Pfam" id="PF07804"/>
    </source>
</evidence>
<dbReference type="CDD" id="cd17808">
    <property type="entry name" value="HipA_Ec_like"/>
    <property type="match status" value="1"/>
</dbReference>
<dbReference type="Pfam" id="PF07804">
    <property type="entry name" value="HipA_C"/>
    <property type="match status" value="1"/>
</dbReference>
<sequence length="444" mass="48930">MPRRRVHAPLNVLINNRLVGRLSKEPSGAIAFQYDRSWLEWEYGFAVSLSLPVRETAYTGVPVSAVFDNLLPDNEGVRRRVAERTGADGTDAYSLLERIGRDCVGAMQFLPDDVPPDKDHAIRGEPVYEDEIEQILANLGRAPLGIDQEHDFRISVAGAQEKTALLFHDGQWMRPVGTTPTTHILKPQLGKIPTAFGEIDMAASVDNEHYCLVLLSAFGLPVARTEIASFGKRRVLVVERFDRRWRDPSRLLRLPQEDCCQALGVPPSRKYQSEGGPSAADILKLLQRADTPLEDQAAFFASQILFWLIGATDGHAKNFSIFLRPGGRYGLTPFYDVLSAQPAFDKKQIPHRAYKLAMSVGKGRKYRLLDVAGRHFVETGREAGLGSTIMRQAITGILENADTAAARALAAMPNDFSDEVHISAAAAIRARLPSLEVALGELAP</sequence>
<evidence type="ECO:0000256" key="1">
    <source>
        <dbReference type="ARBA" id="ARBA00010164"/>
    </source>
</evidence>
<comment type="caution">
    <text evidence="6">The sequence shown here is derived from an EMBL/GenBank/DDBJ whole genome shotgun (WGS) entry which is preliminary data.</text>
</comment>
<evidence type="ECO:0000313" key="7">
    <source>
        <dbReference type="Proteomes" id="UP000287746"/>
    </source>
</evidence>
<dbReference type="PANTHER" id="PTHR37419">
    <property type="entry name" value="SERINE/THREONINE-PROTEIN KINASE TOXIN HIPA"/>
    <property type="match status" value="1"/>
</dbReference>
<comment type="similarity">
    <text evidence="1">Belongs to the HipA Ser/Thr kinase family.</text>
</comment>
<dbReference type="InterPro" id="IPR012893">
    <property type="entry name" value="HipA-like_C"/>
</dbReference>
<feature type="domain" description="HipA N-terminal subdomain 1" evidence="5">
    <location>
        <begin position="10"/>
        <end position="109"/>
    </location>
</feature>
<proteinExistence type="inferred from homology"/>
<name>A0A430G497_9SPHN</name>
<protein>
    <submittedName>
        <fullName evidence="6">Type II toxin-antitoxin system HipA family toxin</fullName>
    </submittedName>
</protein>
<feature type="domain" description="HipA-like C-terminal" evidence="4">
    <location>
        <begin position="154"/>
        <end position="403"/>
    </location>
</feature>
<accession>A0A430G497</accession>
<dbReference type="AlphaFoldDB" id="A0A430G497"/>
<dbReference type="InterPro" id="IPR017508">
    <property type="entry name" value="HipA_N1"/>
</dbReference>
<evidence type="ECO:0000256" key="3">
    <source>
        <dbReference type="ARBA" id="ARBA00022777"/>
    </source>
</evidence>
<gene>
    <name evidence="6" type="ORF">DAH66_09855</name>
</gene>
<evidence type="ECO:0000259" key="5">
    <source>
        <dbReference type="Pfam" id="PF13657"/>
    </source>
</evidence>
<dbReference type="GO" id="GO:0005829">
    <property type="term" value="C:cytosol"/>
    <property type="evidence" value="ECO:0007669"/>
    <property type="project" value="TreeGrafter"/>
</dbReference>